<feature type="chain" id="PRO_5032523260" description="DUF4232 domain-containing protein" evidence="1">
    <location>
        <begin position="30"/>
        <end position="162"/>
    </location>
</feature>
<dbReference type="RefSeq" id="WP_184480804.1">
    <property type="nucleotide sequence ID" value="NZ_JACHIV010000001.1"/>
</dbReference>
<protein>
    <recommendedName>
        <fullName evidence="4">DUF4232 domain-containing protein</fullName>
    </recommendedName>
</protein>
<proteinExistence type="predicted"/>
<keyword evidence="3" id="KW-1185">Reference proteome</keyword>
<keyword evidence="1" id="KW-0732">Signal</keyword>
<organism evidence="2 3">
    <name type="scientific">Saccharopolyspora gloriosae</name>
    <dbReference type="NCBI Taxonomy" id="455344"/>
    <lineage>
        <taxon>Bacteria</taxon>
        <taxon>Bacillati</taxon>
        <taxon>Actinomycetota</taxon>
        <taxon>Actinomycetes</taxon>
        <taxon>Pseudonocardiales</taxon>
        <taxon>Pseudonocardiaceae</taxon>
        <taxon>Saccharopolyspora</taxon>
    </lineage>
</organism>
<evidence type="ECO:0000313" key="3">
    <source>
        <dbReference type="Proteomes" id="UP000580474"/>
    </source>
</evidence>
<sequence>MNIRRSAAFLAVTATVAATAVVGTGAAVAAEDDWCGPDDLRVTVDQASPEEFALDFTAADPATDCVLQGYPHAMSFHFISDQLPVDIDNPGEHSPEVRITADSPGRARITQDPNAEPTAQVPTAALFALPTADSIDPQYVAAQWPERAELKSTITVWPLLPA</sequence>
<gene>
    <name evidence="2" type="ORF">BJ969_003974</name>
</gene>
<evidence type="ECO:0008006" key="4">
    <source>
        <dbReference type="Google" id="ProtNLM"/>
    </source>
</evidence>
<dbReference type="Proteomes" id="UP000580474">
    <property type="component" value="Unassembled WGS sequence"/>
</dbReference>
<dbReference type="EMBL" id="JACHIV010000001">
    <property type="protein sequence ID" value="MBB5070886.1"/>
    <property type="molecule type" value="Genomic_DNA"/>
</dbReference>
<dbReference type="AlphaFoldDB" id="A0A840NET7"/>
<evidence type="ECO:0000313" key="2">
    <source>
        <dbReference type="EMBL" id="MBB5070886.1"/>
    </source>
</evidence>
<comment type="caution">
    <text evidence="2">The sequence shown here is derived from an EMBL/GenBank/DDBJ whole genome shotgun (WGS) entry which is preliminary data.</text>
</comment>
<evidence type="ECO:0000256" key="1">
    <source>
        <dbReference type="SAM" id="SignalP"/>
    </source>
</evidence>
<feature type="signal peptide" evidence="1">
    <location>
        <begin position="1"/>
        <end position="29"/>
    </location>
</feature>
<name>A0A840NET7_9PSEU</name>
<accession>A0A840NET7</accession>
<reference evidence="2 3" key="1">
    <citation type="submission" date="2020-08" db="EMBL/GenBank/DDBJ databases">
        <title>Sequencing the genomes of 1000 actinobacteria strains.</title>
        <authorList>
            <person name="Klenk H.-P."/>
        </authorList>
    </citation>
    <scope>NUCLEOTIDE SEQUENCE [LARGE SCALE GENOMIC DNA]</scope>
    <source>
        <strain evidence="2 3">DSM 45582</strain>
    </source>
</reference>